<dbReference type="InterPro" id="IPR027806">
    <property type="entry name" value="HARBI1_dom"/>
</dbReference>
<dbReference type="Proteomes" id="UP000218811">
    <property type="component" value="Unassembled WGS sequence"/>
</dbReference>
<gene>
    <name evidence="4" type="ORF">WOLCODRAFT_133109</name>
</gene>
<dbReference type="PANTHER" id="PTHR48471:SF1">
    <property type="entry name" value="DDE TNP4 DOMAIN-CONTAINING PROTEIN"/>
    <property type="match status" value="1"/>
</dbReference>
<dbReference type="PANTHER" id="PTHR48471">
    <property type="entry name" value="DDE TNP4 DOMAIN-CONTAINING PROTEIN"/>
    <property type="match status" value="1"/>
</dbReference>
<evidence type="ECO:0000259" key="3">
    <source>
        <dbReference type="Pfam" id="PF13359"/>
    </source>
</evidence>
<evidence type="ECO:0000256" key="2">
    <source>
        <dbReference type="ARBA" id="ARBA00022723"/>
    </source>
</evidence>
<organism evidence="4 5">
    <name type="scientific">Wolfiporia cocos (strain MD-104)</name>
    <name type="common">Brown rot fungus</name>
    <dbReference type="NCBI Taxonomy" id="742152"/>
    <lineage>
        <taxon>Eukaryota</taxon>
        <taxon>Fungi</taxon>
        <taxon>Dikarya</taxon>
        <taxon>Basidiomycota</taxon>
        <taxon>Agaricomycotina</taxon>
        <taxon>Agaricomycetes</taxon>
        <taxon>Polyporales</taxon>
        <taxon>Phaeolaceae</taxon>
        <taxon>Wolfiporia</taxon>
    </lineage>
</organism>
<feature type="domain" description="DDE Tnp4" evidence="3">
    <location>
        <begin position="224"/>
        <end position="386"/>
    </location>
</feature>
<dbReference type="OrthoDB" id="78198at2759"/>
<sequence>MDPEDSDEELLQLMFDQYMEESEDEWIEEQARIDGLVVGGFLAVIAELGRTAGIRRRALRRLYLLRADLLPNPRQGTPWLQLYHTRNNRAFITTMGLDVNTFEYLLSSGFAACWSSRVVPRRDTQDHGNPRLGRCSLDAPGALGLVLHWLTSTMREVSLQQIFALIPVSVNRYLHMSLDILLETLHHIPEAKIIWPSSHQKCHEYSRIVTRRHLHLHGAIGTADGLNLAVQVSVDEDIQNATYNGWLHSHFVSNIIAWAPLGEIIHFTINAPGSWHDARIARSLYEDLQENTPPGYYLVCDTAFPHTAASIGNRIKTPLKSNSRLPTNHAERQQLLRLNRELVSFRQAAEWGMRSLQGSFGRLRLPLPISNAALRLKLLEVVGRLHQVRVCLVGINQLRNVYEPIWREGEELDNIWYNWHDMLFKDIQRSDRVARFYHIEDNNM</sequence>
<dbReference type="EMBL" id="KB468157">
    <property type="protein sequence ID" value="PCH44177.1"/>
    <property type="molecule type" value="Genomic_DNA"/>
</dbReference>
<dbReference type="Pfam" id="PF13359">
    <property type="entry name" value="DDE_Tnp_4"/>
    <property type="match status" value="1"/>
</dbReference>
<keyword evidence="5" id="KW-1185">Reference proteome</keyword>
<evidence type="ECO:0000256" key="1">
    <source>
        <dbReference type="ARBA" id="ARBA00001968"/>
    </source>
</evidence>
<dbReference type="GO" id="GO:0046872">
    <property type="term" value="F:metal ion binding"/>
    <property type="evidence" value="ECO:0007669"/>
    <property type="project" value="UniProtKB-KW"/>
</dbReference>
<protein>
    <recommendedName>
        <fullName evidence="3">DDE Tnp4 domain-containing protein</fullName>
    </recommendedName>
</protein>
<accession>A0A2H3K6X1</accession>
<evidence type="ECO:0000313" key="5">
    <source>
        <dbReference type="Proteomes" id="UP000218811"/>
    </source>
</evidence>
<dbReference type="AlphaFoldDB" id="A0A2H3K6X1"/>
<comment type="cofactor">
    <cofactor evidence="1">
        <name>a divalent metal cation</name>
        <dbReference type="ChEBI" id="CHEBI:60240"/>
    </cofactor>
</comment>
<name>A0A2H3K6X1_WOLCO</name>
<evidence type="ECO:0000313" key="4">
    <source>
        <dbReference type="EMBL" id="PCH44177.1"/>
    </source>
</evidence>
<proteinExistence type="predicted"/>
<keyword evidence="2" id="KW-0479">Metal-binding</keyword>
<reference evidence="4 5" key="1">
    <citation type="journal article" date="2012" name="Science">
        <title>The Paleozoic origin of enzymatic lignin decomposition reconstructed from 31 fungal genomes.</title>
        <authorList>
            <person name="Floudas D."/>
            <person name="Binder M."/>
            <person name="Riley R."/>
            <person name="Barry K."/>
            <person name="Blanchette R.A."/>
            <person name="Henrissat B."/>
            <person name="Martinez A.T."/>
            <person name="Otillar R."/>
            <person name="Spatafora J.W."/>
            <person name="Yadav J.S."/>
            <person name="Aerts A."/>
            <person name="Benoit I."/>
            <person name="Boyd A."/>
            <person name="Carlson A."/>
            <person name="Copeland A."/>
            <person name="Coutinho P.M."/>
            <person name="de Vries R.P."/>
            <person name="Ferreira P."/>
            <person name="Findley K."/>
            <person name="Foster B."/>
            <person name="Gaskell J."/>
            <person name="Glotzer D."/>
            <person name="Gorecki P."/>
            <person name="Heitman J."/>
            <person name="Hesse C."/>
            <person name="Hori C."/>
            <person name="Igarashi K."/>
            <person name="Jurgens J.A."/>
            <person name="Kallen N."/>
            <person name="Kersten P."/>
            <person name="Kohler A."/>
            <person name="Kuees U."/>
            <person name="Kumar T.K.A."/>
            <person name="Kuo A."/>
            <person name="LaButti K."/>
            <person name="Larrondo L.F."/>
            <person name="Lindquist E."/>
            <person name="Ling A."/>
            <person name="Lombard V."/>
            <person name="Lucas S."/>
            <person name="Lundell T."/>
            <person name="Martin R."/>
            <person name="McLaughlin D.J."/>
            <person name="Morgenstern I."/>
            <person name="Morin E."/>
            <person name="Murat C."/>
            <person name="Nagy L.G."/>
            <person name="Nolan M."/>
            <person name="Ohm R.A."/>
            <person name="Patyshakuliyeva A."/>
            <person name="Rokas A."/>
            <person name="Ruiz-Duenas F.J."/>
            <person name="Sabat G."/>
            <person name="Salamov A."/>
            <person name="Samejima M."/>
            <person name="Schmutz J."/>
            <person name="Slot J.C."/>
            <person name="St John F."/>
            <person name="Stenlid J."/>
            <person name="Sun H."/>
            <person name="Sun S."/>
            <person name="Syed K."/>
            <person name="Tsang A."/>
            <person name="Wiebenga A."/>
            <person name="Young D."/>
            <person name="Pisabarro A."/>
            <person name="Eastwood D.C."/>
            <person name="Martin F."/>
            <person name="Cullen D."/>
            <person name="Grigoriev I.V."/>
            <person name="Hibbett D.S."/>
        </authorList>
    </citation>
    <scope>NUCLEOTIDE SEQUENCE [LARGE SCALE GENOMIC DNA]</scope>
    <source>
        <strain evidence="4 5">MD-104</strain>
    </source>
</reference>
<dbReference type="OMA" id="VEEHRPW"/>